<dbReference type="AlphaFoldDB" id="A0AAD6AHQ8"/>
<feature type="compositionally biased region" description="Basic residues" evidence="1">
    <location>
        <begin position="1"/>
        <end position="17"/>
    </location>
</feature>
<proteinExistence type="predicted"/>
<evidence type="ECO:0000313" key="2">
    <source>
        <dbReference type="EMBL" id="KAJ4925609.1"/>
    </source>
</evidence>
<keyword evidence="3" id="KW-1185">Reference proteome</keyword>
<gene>
    <name evidence="2" type="ORF">JOQ06_018335</name>
</gene>
<evidence type="ECO:0000313" key="3">
    <source>
        <dbReference type="Proteomes" id="UP001219934"/>
    </source>
</evidence>
<feature type="region of interest" description="Disordered" evidence="1">
    <location>
        <begin position="1"/>
        <end position="41"/>
    </location>
</feature>
<dbReference type="Proteomes" id="UP001219934">
    <property type="component" value="Unassembled WGS sequence"/>
</dbReference>
<name>A0AAD6AHQ8_9TELE</name>
<comment type="caution">
    <text evidence="2">The sequence shown here is derived from an EMBL/GenBank/DDBJ whole genome shotgun (WGS) entry which is preliminary data.</text>
</comment>
<sequence>MVAATMKRRKKWRQRKDRQREEEEEGDSETKAGRDSQTERWFRSTRNTQLYPPAVCQWWSPHPVCCSICQGGTRLSETQILPRPHCKSRAPSTDSSSRPRCLLLRFPPHTSLSSHQAVLATLTQGPEACIYSLHTASASAPSSPIFSYSSVSGPVLASSDPPNTNLSSGLFPFHHKGLYRSNEVYKVYGPNHRRPVPLPPARLSAIPACYPISIRSPLPSRSHSPPALSPFKALSLSLLGLERGRSHSISPSVSQEPEIPARDAI</sequence>
<evidence type="ECO:0000256" key="1">
    <source>
        <dbReference type="SAM" id="MobiDB-lite"/>
    </source>
</evidence>
<feature type="region of interest" description="Disordered" evidence="1">
    <location>
        <begin position="246"/>
        <end position="265"/>
    </location>
</feature>
<feature type="compositionally biased region" description="Basic and acidic residues" evidence="1">
    <location>
        <begin position="28"/>
        <end position="41"/>
    </location>
</feature>
<protein>
    <submittedName>
        <fullName evidence="2">Uncharacterized protein</fullName>
    </submittedName>
</protein>
<organism evidence="2 3">
    <name type="scientific">Pogonophryne albipinna</name>
    <dbReference type="NCBI Taxonomy" id="1090488"/>
    <lineage>
        <taxon>Eukaryota</taxon>
        <taxon>Metazoa</taxon>
        <taxon>Chordata</taxon>
        <taxon>Craniata</taxon>
        <taxon>Vertebrata</taxon>
        <taxon>Euteleostomi</taxon>
        <taxon>Actinopterygii</taxon>
        <taxon>Neopterygii</taxon>
        <taxon>Teleostei</taxon>
        <taxon>Neoteleostei</taxon>
        <taxon>Acanthomorphata</taxon>
        <taxon>Eupercaria</taxon>
        <taxon>Perciformes</taxon>
        <taxon>Notothenioidei</taxon>
        <taxon>Pogonophryne</taxon>
    </lineage>
</organism>
<reference evidence="2" key="1">
    <citation type="submission" date="2022-11" db="EMBL/GenBank/DDBJ databases">
        <title>Chromosome-level genome of Pogonophryne albipinna.</title>
        <authorList>
            <person name="Jo E."/>
        </authorList>
    </citation>
    <scope>NUCLEOTIDE SEQUENCE</scope>
    <source>
        <strain evidence="2">SGF0006</strain>
        <tissue evidence="2">Muscle</tissue>
    </source>
</reference>
<accession>A0AAD6AHQ8</accession>
<dbReference type="EMBL" id="JAPTMU010000021">
    <property type="protein sequence ID" value="KAJ4925609.1"/>
    <property type="molecule type" value="Genomic_DNA"/>
</dbReference>